<sequence length="592" mass="62409">MSDEGPNTIGPDHSPKKNFGYYTRILKRTFLTREGLLGNYDYAYLFMPNIPFMGRKTVTPPFFGLNDRMPVFLALLLGLQHSLAMLAGVITPSLILGGPAGVNLAPEQQQYLVSTALIVCGILSSIQITRFHIMKTPYHIGTGLISVVGTSFAIIPVASGGFSQMYANGYCKLAADGSKLPCPEAYGALLGTAAVCALVEILLSFAPPKTLQKIFPPIVTGPTVMLIGVSLIGTGFEGWAGGSGPCSVPATAVDFFALCPNIGAPHALAWGSAEYIGLGFSVFVTILIMERFGSPIMKSASVIMGLLVGCIIAAACGYFDRSGIDSAPAVSFIWVHTFPLSVYGPLVLPMITIYIICACEAIGDITATCDVSQLEVDGDVFDSRIQGGILADGLNGLLAALCTITPMSTFAQNNGVIALTRCANRKAGYCCCLFLIIMGVFAKFAASLVAIPAPVLGGMTTFLFCAVAVSGMAIVARVPFSRRNRFILTAALSVGYGATLVPTWFSKVFTYHGGNKSLRGFYDAIVLVMETGFAVTALLAILLNLSIGEEVEEEAIMVQSKTIGEPEERGSEDAEKSVSGKGKRPLAGAEPV</sequence>
<feature type="transmembrane region" description="Helical" evidence="8">
    <location>
        <begin position="143"/>
        <end position="166"/>
    </location>
</feature>
<dbReference type="AlphaFoldDB" id="A0A6A6Z1P8"/>
<evidence type="ECO:0000256" key="4">
    <source>
        <dbReference type="ARBA" id="ARBA00022692"/>
    </source>
</evidence>
<dbReference type="GO" id="GO:0000324">
    <property type="term" value="C:fungal-type vacuole"/>
    <property type="evidence" value="ECO:0007669"/>
    <property type="project" value="TreeGrafter"/>
</dbReference>
<feature type="transmembrane region" description="Helical" evidence="8">
    <location>
        <begin position="218"/>
        <end position="236"/>
    </location>
</feature>
<evidence type="ECO:0000313" key="11">
    <source>
        <dbReference type="RefSeq" id="XP_033581884.1"/>
    </source>
</evidence>
<dbReference type="NCBIfam" id="TIGR00801">
    <property type="entry name" value="ncs2"/>
    <property type="match status" value="1"/>
</dbReference>
<dbReference type="Pfam" id="PF00860">
    <property type="entry name" value="Xan_ur_permease"/>
    <property type="match status" value="1"/>
</dbReference>
<feature type="transmembrane region" description="Helical" evidence="8">
    <location>
        <begin position="427"/>
        <end position="449"/>
    </location>
</feature>
<evidence type="ECO:0000313" key="9">
    <source>
        <dbReference type="EMBL" id="KAF2814920.1"/>
    </source>
</evidence>
<evidence type="ECO:0000313" key="10">
    <source>
        <dbReference type="Proteomes" id="UP000504636"/>
    </source>
</evidence>
<feature type="transmembrane region" description="Helical" evidence="8">
    <location>
        <begin position="111"/>
        <end position="131"/>
    </location>
</feature>
<keyword evidence="3" id="KW-0813">Transport</keyword>
<dbReference type="GO" id="GO:0042907">
    <property type="term" value="F:xanthine transmembrane transporter activity"/>
    <property type="evidence" value="ECO:0007669"/>
    <property type="project" value="TreeGrafter"/>
</dbReference>
<dbReference type="PANTHER" id="PTHR42810">
    <property type="entry name" value="PURINE PERMEASE C1399.01C-RELATED"/>
    <property type="match status" value="1"/>
</dbReference>
<evidence type="ECO:0000256" key="1">
    <source>
        <dbReference type="ARBA" id="ARBA00004141"/>
    </source>
</evidence>
<gene>
    <name evidence="9 11" type="ORF">BDZ99DRAFT_458883</name>
</gene>
<keyword evidence="10" id="KW-1185">Reference proteome</keyword>
<feature type="region of interest" description="Disordered" evidence="7">
    <location>
        <begin position="559"/>
        <end position="592"/>
    </location>
</feature>
<feature type="transmembrane region" description="Helical" evidence="8">
    <location>
        <begin position="525"/>
        <end position="547"/>
    </location>
</feature>
<evidence type="ECO:0000256" key="5">
    <source>
        <dbReference type="ARBA" id="ARBA00022989"/>
    </source>
</evidence>
<feature type="transmembrane region" description="Helical" evidence="8">
    <location>
        <begin position="486"/>
        <end position="505"/>
    </location>
</feature>
<dbReference type="GeneID" id="54459919"/>
<dbReference type="InterPro" id="IPR006043">
    <property type="entry name" value="NCS2"/>
</dbReference>
<evidence type="ECO:0000256" key="3">
    <source>
        <dbReference type="ARBA" id="ARBA00022448"/>
    </source>
</evidence>
<comment type="similarity">
    <text evidence="2">Belongs to the nucleobase:cation symporter-2 (NCS2) (TC 2.A.40) family.</text>
</comment>
<feature type="transmembrane region" description="Helical" evidence="8">
    <location>
        <begin position="332"/>
        <end position="356"/>
    </location>
</feature>
<dbReference type="GO" id="GO:0005886">
    <property type="term" value="C:plasma membrane"/>
    <property type="evidence" value="ECO:0007669"/>
    <property type="project" value="TreeGrafter"/>
</dbReference>
<evidence type="ECO:0000256" key="2">
    <source>
        <dbReference type="ARBA" id="ARBA00008821"/>
    </source>
</evidence>
<dbReference type="InterPro" id="IPR006042">
    <property type="entry name" value="Xan_ur_permease"/>
</dbReference>
<keyword evidence="5 8" id="KW-1133">Transmembrane helix</keyword>
<dbReference type="PANTHER" id="PTHR42810:SF2">
    <property type="entry name" value="PURINE PERMEASE C1399.01C-RELATED"/>
    <property type="match status" value="1"/>
</dbReference>
<feature type="transmembrane region" description="Helical" evidence="8">
    <location>
        <begin position="455"/>
        <end position="474"/>
    </location>
</feature>
<evidence type="ECO:0000256" key="7">
    <source>
        <dbReference type="SAM" id="MobiDB-lite"/>
    </source>
</evidence>
<evidence type="ECO:0000256" key="6">
    <source>
        <dbReference type="ARBA" id="ARBA00023136"/>
    </source>
</evidence>
<organism evidence="9">
    <name type="scientific">Mytilinidion resinicola</name>
    <dbReference type="NCBI Taxonomy" id="574789"/>
    <lineage>
        <taxon>Eukaryota</taxon>
        <taxon>Fungi</taxon>
        <taxon>Dikarya</taxon>
        <taxon>Ascomycota</taxon>
        <taxon>Pezizomycotina</taxon>
        <taxon>Dothideomycetes</taxon>
        <taxon>Pleosporomycetidae</taxon>
        <taxon>Mytilinidiales</taxon>
        <taxon>Mytilinidiaceae</taxon>
        <taxon>Mytilinidion</taxon>
    </lineage>
</organism>
<comment type="subcellular location">
    <subcellularLocation>
        <location evidence="1">Membrane</location>
        <topology evidence="1">Multi-pass membrane protein</topology>
    </subcellularLocation>
</comment>
<feature type="transmembrane region" description="Helical" evidence="8">
    <location>
        <begin position="71"/>
        <end position="91"/>
    </location>
</feature>
<evidence type="ECO:0000256" key="8">
    <source>
        <dbReference type="SAM" id="Phobius"/>
    </source>
</evidence>
<dbReference type="EMBL" id="MU003694">
    <property type="protein sequence ID" value="KAF2814920.1"/>
    <property type="molecule type" value="Genomic_DNA"/>
</dbReference>
<dbReference type="OrthoDB" id="1641903at2759"/>
<reference evidence="11" key="2">
    <citation type="submission" date="2020-04" db="EMBL/GenBank/DDBJ databases">
        <authorList>
            <consortium name="NCBI Genome Project"/>
        </authorList>
    </citation>
    <scope>NUCLEOTIDE SEQUENCE</scope>
    <source>
        <strain evidence="11">CBS 304.34</strain>
    </source>
</reference>
<keyword evidence="6 8" id="KW-0472">Membrane</keyword>
<accession>A0A6A6Z1P8</accession>
<reference evidence="11" key="3">
    <citation type="submission" date="2025-04" db="UniProtKB">
        <authorList>
            <consortium name="RefSeq"/>
        </authorList>
    </citation>
    <scope>IDENTIFICATION</scope>
    <source>
        <strain evidence="11">CBS 304.34</strain>
    </source>
</reference>
<name>A0A6A6Z1P8_9PEZI</name>
<dbReference type="Proteomes" id="UP000504636">
    <property type="component" value="Unplaced"/>
</dbReference>
<feature type="transmembrane region" description="Helical" evidence="8">
    <location>
        <begin position="267"/>
        <end position="288"/>
    </location>
</feature>
<feature type="compositionally biased region" description="Basic and acidic residues" evidence="7">
    <location>
        <begin position="564"/>
        <end position="578"/>
    </location>
</feature>
<protein>
    <submittedName>
        <fullName evidence="9 11">Xanthine/uracil permease</fullName>
    </submittedName>
</protein>
<dbReference type="RefSeq" id="XP_033581884.1">
    <property type="nucleotide sequence ID" value="XM_033719026.1"/>
</dbReference>
<proteinExistence type="inferred from homology"/>
<feature type="transmembrane region" description="Helical" evidence="8">
    <location>
        <begin position="186"/>
        <end position="206"/>
    </location>
</feature>
<feature type="transmembrane region" description="Helical" evidence="8">
    <location>
        <begin position="300"/>
        <end position="320"/>
    </location>
</feature>
<reference evidence="9 11" key="1">
    <citation type="journal article" date="2020" name="Stud. Mycol.">
        <title>101 Dothideomycetes genomes: a test case for predicting lifestyles and emergence of pathogens.</title>
        <authorList>
            <person name="Haridas S."/>
            <person name="Albert R."/>
            <person name="Binder M."/>
            <person name="Bloem J."/>
            <person name="Labutti K."/>
            <person name="Salamov A."/>
            <person name="Andreopoulos B."/>
            <person name="Baker S."/>
            <person name="Barry K."/>
            <person name="Bills G."/>
            <person name="Bluhm B."/>
            <person name="Cannon C."/>
            <person name="Castanera R."/>
            <person name="Culley D."/>
            <person name="Daum C."/>
            <person name="Ezra D."/>
            <person name="Gonzalez J."/>
            <person name="Henrissat B."/>
            <person name="Kuo A."/>
            <person name="Liang C."/>
            <person name="Lipzen A."/>
            <person name="Lutzoni F."/>
            <person name="Magnuson J."/>
            <person name="Mondo S."/>
            <person name="Nolan M."/>
            <person name="Ohm R."/>
            <person name="Pangilinan J."/>
            <person name="Park H.-J."/>
            <person name="Ramirez L."/>
            <person name="Alfaro M."/>
            <person name="Sun H."/>
            <person name="Tritt A."/>
            <person name="Yoshinaga Y."/>
            <person name="Zwiers L.-H."/>
            <person name="Turgeon B."/>
            <person name="Goodwin S."/>
            <person name="Spatafora J."/>
            <person name="Crous P."/>
            <person name="Grigoriev I."/>
        </authorList>
    </citation>
    <scope>NUCLEOTIDE SEQUENCE</scope>
    <source>
        <strain evidence="9 11">CBS 304.34</strain>
    </source>
</reference>
<keyword evidence="4 8" id="KW-0812">Transmembrane</keyword>